<evidence type="ECO:0000256" key="1">
    <source>
        <dbReference type="SAM" id="SignalP"/>
    </source>
</evidence>
<evidence type="ECO:0000313" key="2">
    <source>
        <dbReference type="EMBL" id="KAG2851340.1"/>
    </source>
</evidence>
<proteinExistence type="predicted"/>
<sequence length="72" mass="8082">MFVTTEFVVVVTVILQVLVPSTAAKAAHHRNEKQDAHCNSLLSRIEWQRRKESELSGLCPGYLVFTISNNPT</sequence>
<keyword evidence="1" id="KW-0732">Signal</keyword>
<evidence type="ECO:0000313" key="3">
    <source>
        <dbReference type="EMBL" id="KAG2903112.1"/>
    </source>
</evidence>
<evidence type="ECO:0000313" key="5">
    <source>
        <dbReference type="EMBL" id="KAG2972161.1"/>
    </source>
</evidence>
<feature type="chain" id="PRO_5040044127" description="Secreted protein" evidence="1">
    <location>
        <begin position="27"/>
        <end position="72"/>
    </location>
</feature>
<dbReference type="EMBL" id="RCMG01000614">
    <property type="protein sequence ID" value="KAG2851340.1"/>
    <property type="molecule type" value="Genomic_DNA"/>
</dbReference>
<organism evidence="5 6">
    <name type="scientific">Phytophthora cactorum</name>
    <dbReference type="NCBI Taxonomy" id="29920"/>
    <lineage>
        <taxon>Eukaryota</taxon>
        <taxon>Sar</taxon>
        <taxon>Stramenopiles</taxon>
        <taxon>Oomycota</taxon>
        <taxon>Peronosporomycetes</taxon>
        <taxon>Peronosporales</taxon>
        <taxon>Peronosporaceae</taxon>
        <taxon>Phytophthora</taxon>
    </lineage>
</organism>
<comment type="caution">
    <text evidence="5">The sequence shown here is derived from an EMBL/GenBank/DDBJ whole genome shotgun (WGS) entry which is preliminary data.</text>
</comment>
<evidence type="ECO:0008006" key="7">
    <source>
        <dbReference type="Google" id="ProtNLM"/>
    </source>
</evidence>
<evidence type="ECO:0000313" key="4">
    <source>
        <dbReference type="EMBL" id="KAG2918836.1"/>
    </source>
</evidence>
<dbReference type="Proteomes" id="UP000774804">
    <property type="component" value="Unassembled WGS sequence"/>
</dbReference>
<dbReference type="Proteomes" id="UP000736787">
    <property type="component" value="Unassembled WGS sequence"/>
</dbReference>
<feature type="signal peptide" evidence="1">
    <location>
        <begin position="1"/>
        <end position="26"/>
    </location>
</feature>
<accession>A0A8T1KY98</accession>
<gene>
    <name evidence="2" type="ORF">PC113_g15998</name>
    <name evidence="3" type="ORF">PC115_g15426</name>
    <name evidence="4" type="ORF">PC117_g16949</name>
    <name evidence="5" type="ORF">PC118_g15847</name>
</gene>
<reference evidence="5" key="1">
    <citation type="submission" date="2018-10" db="EMBL/GenBank/DDBJ databases">
        <title>Effector identification in a new, highly contiguous assembly of the strawberry crown rot pathogen Phytophthora cactorum.</title>
        <authorList>
            <person name="Armitage A.D."/>
            <person name="Nellist C.F."/>
            <person name="Bates H."/>
            <person name="Vickerstaff R.J."/>
            <person name="Harrison R.J."/>
        </authorList>
    </citation>
    <scope>NUCLEOTIDE SEQUENCE</scope>
    <source>
        <strain evidence="2">15-7</strain>
        <strain evidence="3">4032</strain>
        <strain evidence="4">4040</strain>
        <strain evidence="5">P415</strain>
    </source>
</reference>
<protein>
    <recommendedName>
        <fullName evidence="7">Secreted protein</fullName>
    </recommendedName>
</protein>
<dbReference type="AlphaFoldDB" id="A0A8T1KY98"/>
<dbReference type="EMBL" id="RCML01000631">
    <property type="protein sequence ID" value="KAG2972161.1"/>
    <property type="molecule type" value="Genomic_DNA"/>
</dbReference>
<dbReference type="Proteomes" id="UP000735874">
    <property type="component" value="Unassembled WGS sequence"/>
</dbReference>
<dbReference type="EMBL" id="RCMK01000619">
    <property type="protein sequence ID" value="KAG2918836.1"/>
    <property type="molecule type" value="Genomic_DNA"/>
</dbReference>
<dbReference type="Proteomes" id="UP000697107">
    <property type="component" value="Unassembled WGS sequence"/>
</dbReference>
<evidence type="ECO:0000313" key="6">
    <source>
        <dbReference type="Proteomes" id="UP000697107"/>
    </source>
</evidence>
<dbReference type="EMBL" id="RCMI01000628">
    <property type="protein sequence ID" value="KAG2903112.1"/>
    <property type="molecule type" value="Genomic_DNA"/>
</dbReference>
<name>A0A8T1KY98_9STRA</name>